<dbReference type="RefSeq" id="WP_280029631.1">
    <property type="nucleotide sequence ID" value="NZ_JAOCKG010000020.1"/>
</dbReference>
<accession>A0AA43B3F1</accession>
<organism evidence="1 2">
    <name type="scientific">Achromobacter marplatensis</name>
    <dbReference type="NCBI Taxonomy" id="470868"/>
    <lineage>
        <taxon>Bacteria</taxon>
        <taxon>Pseudomonadati</taxon>
        <taxon>Pseudomonadota</taxon>
        <taxon>Betaproteobacteria</taxon>
        <taxon>Burkholderiales</taxon>
        <taxon>Alcaligenaceae</taxon>
        <taxon>Achromobacter</taxon>
    </lineage>
</organism>
<dbReference type="Proteomes" id="UP001161276">
    <property type="component" value="Unassembled WGS sequence"/>
</dbReference>
<name>A0AA43B3F1_9BURK</name>
<comment type="caution">
    <text evidence="1">The sequence shown here is derived from an EMBL/GenBank/DDBJ whole genome shotgun (WGS) entry which is preliminary data.</text>
</comment>
<protein>
    <submittedName>
        <fullName evidence="1">Uncharacterized protein</fullName>
    </submittedName>
</protein>
<sequence length="87" mass="9117">MKTVPIETLGQISAAQETALLDTLDAALSSDAGTAAHRHLAEGRPVYFRDALTPPGHVIRKHPDGSCQLVRFTADGSELPVSEPAAA</sequence>
<reference evidence="1" key="1">
    <citation type="submission" date="2022-09" db="EMBL/GenBank/DDBJ databases">
        <title>Intensive care unit water sources are persistently colonized with multi-drug resistant bacteria and are the site of extensive horizontal gene transfer of antibiotic resistance genes.</title>
        <authorList>
            <person name="Diorio-Toth L."/>
        </authorList>
    </citation>
    <scope>NUCLEOTIDE SEQUENCE</scope>
    <source>
        <strain evidence="1">GD03676</strain>
    </source>
</reference>
<evidence type="ECO:0000313" key="1">
    <source>
        <dbReference type="EMBL" id="MDH2054258.1"/>
    </source>
</evidence>
<evidence type="ECO:0000313" key="2">
    <source>
        <dbReference type="Proteomes" id="UP001161276"/>
    </source>
</evidence>
<dbReference type="EMBL" id="JAOCKG010000020">
    <property type="protein sequence ID" value="MDH2054258.1"/>
    <property type="molecule type" value="Genomic_DNA"/>
</dbReference>
<gene>
    <name evidence="1" type="ORF">N5K24_27905</name>
</gene>
<proteinExistence type="predicted"/>
<dbReference type="AlphaFoldDB" id="A0AA43B3F1"/>